<accession>A0ABS4GFR5</accession>
<feature type="transmembrane region" description="Helical" evidence="1">
    <location>
        <begin position="31"/>
        <end position="50"/>
    </location>
</feature>
<name>A0ABS4GFR5_9FIRM</name>
<comment type="caution">
    <text evidence="2">The sequence shown here is derived from an EMBL/GenBank/DDBJ whole genome shotgun (WGS) entry which is preliminary data.</text>
</comment>
<feature type="transmembrane region" description="Helical" evidence="1">
    <location>
        <begin position="6"/>
        <end position="24"/>
    </location>
</feature>
<feature type="transmembrane region" description="Helical" evidence="1">
    <location>
        <begin position="122"/>
        <end position="139"/>
    </location>
</feature>
<feature type="transmembrane region" description="Helical" evidence="1">
    <location>
        <begin position="62"/>
        <end position="80"/>
    </location>
</feature>
<keyword evidence="1" id="KW-1133">Transmembrane helix</keyword>
<proteinExistence type="predicted"/>
<dbReference type="RefSeq" id="WP_209512262.1">
    <property type="nucleotide sequence ID" value="NZ_JAGGKS010000007.1"/>
</dbReference>
<keyword evidence="1" id="KW-0472">Membrane</keyword>
<keyword evidence="1" id="KW-0812">Transmembrane</keyword>
<evidence type="ECO:0000313" key="2">
    <source>
        <dbReference type="EMBL" id="MBP1926524.1"/>
    </source>
</evidence>
<feature type="transmembrane region" description="Helical" evidence="1">
    <location>
        <begin position="87"/>
        <end position="110"/>
    </location>
</feature>
<dbReference type="Proteomes" id="UP001519342">
    <property type="component" value="Unassembled WGS sequence"/>
</dbReference>
<organism evidence="2 3">
    <name type="scientific">Sedimentibacter acidaminivorans</name>
    <dbReference type="NCBI Taxonomy" id="913099"/>
    <lineage>
        <taxon>Bacteria</taxon>
        <taxon>Bacillati</taxon>
        <taxon>Bacillota</taxon>
        <taxon>Tissierellia</taxon>
        <taxon>Sedimentibacter</taxon>
    </lineage>
</organism>
<evidence type="ECO:0000313" key="3">
    <source>
        <dbReference type="Proteomes" id="UP001519342"/>
    </source>
</evidence>
<dbReference type="EMBL" id="JAGGKS010000007">
    <property type="protein sequence ID" value="MBP1926524.1"/>
    <property type="molecule type" value="Genomic_DNA"/>
</dbReference>
<evidence type="ECO:0000256" key="1">
    <source>
        <dbReference type="SAM" id="Phobius"/>
    </source>
</evidence>
<sequence>MNKLKLFLFSISPFVIGYLLNYLITKLNWYGIRIFIFSIVFVLYWFFIGYKSYDYVENMKQSILIGNSFAIVSIILVLIQEIILKRYLINIIGFLSQMYYLPIMGLISVILRKILFFASIQYMWYTYILSFALMIFIYYKGYIKKKLSKIEIE</sequence>
<protein>
    <submittedName>
        <fullName evidence="2">Membrane-associated HD superfamily phosphohydrolase</fullName>
    </submittedName>
</protein>
<keyword evidence="3" id="KW-1185">Reference proteome</keyword>
<reference evidence="2 3" key="1">
    <citation type="submission" date="2021-03" db="EMBL/GenBank/DDBJ databases">
        <title>Genomic Encyclopedia of Type Strains, Phase IV (KMG-IV): sequencing the most valuable type-strain genomes for metagenomic binning, comparative biology and taxonomic classification.</title>
        <authorList>
            <person name="Goeker M."/>
        </authorList>
    </citation>
    <scope>NUCLEOTIDE SEQUENCE [LARGE SCALE GENOMIC DNA]</scope>
    <source>
        <strain evidence="2 3">DSM 24004</strain>
    </source>
</reference>
<gene>
    <name evidence="2" type="ORF">J2Z76_002393</name>
</gene>